<organism evidence="2 3">
    <name type="scientific">Sphingobacterium corticis</name>
    <dbReference type="NCBI Taxonomy" id="1812823"/>
    <lineage>
        <taxon>Bacteria</taxon>
        <taxon>Pseudomonadati</taxon>
        <taxon>Bacteroidota</taxon>
        <taxon>Sphingobacteriia</taxon>
        <taxon>Sphingobacteriales</taxon>
        <taxon>Sphingobacteriaceae</taxon>
        <taxon>Sphingobacterium</taxon>
    </lineage>
</organism>
<gene>
    <name evidence="2" type="ORF">ACFSQ3_04100</name>
</gene>
<keyword evidence="1" id="KW-0472">Membrane</keyword>
<accession>A0ABW5NIV9</accession>
<name>A0ABW5NIV9_9SPHI</name>
<reference evidence="3" key="1">
    <citation type="journal article" date="2019" name="Int. J. Syst. Evol. Microbiol.">
        <title>The Global Catalogue of Microorganisms (GCM) 10K type strain sequencing project: providing services to taxonomists for standard genome sequencing and annotation.</title>
        <authorList>
            <consortium name="The Broad Institute Genomics Platform"/>
            <consortium name="The Broad Institute Genome Sequencing Center for Infectious Disease"/>
            <person name="Wu L."/>
            <person name="Ma J."/>
        </authorList>
    </citation>
    <scope>NUCLEOTIDE SEQUENCE [LARGE SCALE GENOMIC DNA]</scope>
    <source>
        <strain evidence="3">KCTC 42248</strain>
    </source>
</reference>
<keyword evidence="1" id="KW-1133">Transmembrane helix</keyword>
<dbReference type="Pfam" id="PF06170">
    <property type="entry name" value="DUF983"/>
    <property type="match status" value="1"/>
</dbReference>
<feature type="transmembrane region" description="Helical" evidence="1">
    <location>
        <begin position="62"/>
        <end position="86"/>
    </location>
</feature>
<evidence type="ECO:0000313" key="3">
    <source>
        <dbReference type="Proteomes" id="UP001597393"/>
    </source>
</evidence>
<feature type="transmembrane region" description="Helical" evidence="1">
    <location>
        <begin position="92"/>
        <end position="111"/>
    </location>
</feature>
<dbReference type="RefSeq" id="WP_380867759.1">
    <property type="nucleotide sequence ID" value="NZ_JBHUMA010000004.1"/>
</dbReference>
<keyword evidence="3" id="KW-1185">Reference proteome</keyword>
<protein>
    <submittedName>
        <fullName evidence="2">DUF983 domain-containing protein</fullName>
    </submittedName>
</protein>
<comment type="caution">
    <text evidence="2">The sequence shown here is derived from an EMBL/GenBank/DDBJ whole genome shotgun (WGS) entry which is preliminary data.</text>
</comment>
<evidence type="ECO:0000313" key="2">
    <source>
        <dbReference type="EMBL" id="MFD2598127.1"/>
    </source>
</evidence>
<keyword evidence="1" id="KW-0812">Transmembrane</keyword>
<dbReference type="InterPro" id="IPR009325">
    <property type="entry name" value="DUF983"/>
</dbReference>
<dbReference type="Proteomes" id="UP001597393">
    <property type="component" value="Unassembled WGS sequence"/>
</dbReference>
<evidence type="ECO:0000256" key="1">
    <source>
        <dbReference type="SAM" id="Phobius"/>
    </source>
</evidence>
<dbReference type="EMBL" id="JBHUMA010000004">
    <property type="protein sequence ID" value="MFD2598127.1"/>
    <property type="molecule type" value="Genomic_DNA"/>
</dbReference>
<proteinExistence type="predicted"/>
<sequence>MKASEEKSYPGVLSSAWHCKCPRCRRGNMFEGPILSFTARQMRPVCPHCDLQFEKEPGYFYVAMYVSYVFVVAQLVTACVATYILTGNAESPWLYLSVAAAAVILLAPFNYRYSRVVLLYWMTPIFKFRPELYRNHHREPQVHQKTEA</sequence>